<dbReference type="GeneID" id="119746343"/>
<dbReference type="PRINTS" id="PR00080">
    <property type="entry name" value="SDRFAMILY"/>
</dbReference>
<dbReference type="PANTHER" id="PTHR43975">
    <property type="entry name" value="ZGC:101858"/>
    <property type="match status" value="1"/>
</dbReference>
<proteinExistence type="predicted"/>
<dbReference type="Pfam" id="PF13561">
    <property type="entry name" value="adh_short_C2"/>
    <property type="match status" value="1"/>
</dbReference>
<dbReference type="PRINTS" id="PR00081">
    <property type="entry name" value="GDHRDH"/>
</dbReference>
<dbReference type="FunFam" id="3.40.50.720:FF:000084">
    <property type="entry name" value="Short-chain dehydrogenase reductase"/>
    <property type="match status" value="1"/>
</dbReference>
<dbReference type="RefSeq" id="XP_038079163.1">
    <property type="nucleotide sequence ID" value="XM_038223235.1"/>
</dbReference>
<accession>A0A914BSK6</accession>
<evidence type="ECO:0000313" key="2">
    <source>
        <dbReference type="Proteomes" id="UP000887568"/>
    </source>
</evidence>
<sequence length="257" mass="27343">MPSFAGKVVLITGASSGIGAETAVEFAEAGCGGLALVGRNKENLDAVCQQCQDKGIPKDKVLGIIADMAKEEDVQRIMDSTIQQFGQLDILVNNAGIGGVKYLGEEGIMQVYDSVMRVNVRSMLQLTQLAVPHLIKTKGNVVNLSSVCATRTLPMMVTYNMTKAAIMQFTKCCALELAAKQVRVNAVNPGSIWTPVHERSGRADSVIETAKKVHAMGRIGQTGEVAKAIMFLASEDASFMTGASLPIDGGRHAMCPR</sequence>
<dbReference type="PANTHER" id="PTHR43975:SF2">
    <property type="entry name" value="EG:BACR7A4.14 PROTEIN-RELATED"/>
    <property type="match status" value="1"/>
</dbReference>
<dbReference type="SUPFAM" id="SSF51735">
    <property type="entry name" value="NAD(P)-binding Rossmann-fold domains"/>
    <property type="match status" value="1"/>
</dbReference>
<dbReference type="OrthoDB" id="47007at2759"/>
<dbReference type="AlphaFoldDB" id="A0A914BSK6"/>
<organism evidence="1 2">
    <name type="scientific">Patiria miniata</name>
    <name type="common">Bat star</name>
    <name type="synonym">Asterina miniata</name>
    <dbReference type="NCBI Taxonomy" id="46514"/>
    <lineage>
        <taxon>Eukaryota</taxon>
        <taxon>Metazoa</taxon>
        <taxon>Echinodermata</taxon>
        <taxon>Eleutherozoa</taxon>
        <taxon>Asterozoa</taxon>
        <taxon>Asteroidea</taxon>
        <taxon>Valvatacea</taxon>
        <taxon>Valvatida</taxon>
        <taxon>Asterinidae</taxon>
        <taxon>Patiria</taxon>
    </lineage>
</organism>
<reference evidence="1" key="1">
    <citation type="submission" date="2022-11" db="UniProtKB">
        <authorList>
            <consortium name="EnsemblMetazoa"/>
        </authorList>
    </citation>
    <scope>IDENTIFICATION</scope>
</reference>
<name>A0A914BSK6_PATMI</name>
<dbReference type="Proteomes" id="UP000887568">
    <property type="component" value="Unplaced"/>
</dbReference>
<dbReference type="OMA" id="NTDMNPA"/>
<dbReference type="EnsemblMetazoa" id="XM_038223235.1">
    <property type="protein sequence ID" value="XP_038079163.1"/>
    <property type="gene ID" value="LOC119746343"/>
</dbReference>
<dbReference type="InterPro" id="IPR036291">
    <property type="entry name" value="NAD(P)-bd_dom_sf"/>
</dbReference>
<dbReference type="RefSeq" id="XP_038079164.1">
    <property type="nucleotide sequence ID" value="XM_038223236.1"/>
</dbReference>
<dbReference type="EnsemblMetazoa" id="XM_038223236.1">
    <property type="protein sequence ID" value="XP_038079164.1"/>
    <property type="gene ID" value="LOC119746343"/>
</dbReference>
<dbReference type="InterPro" id="IPR002347">
    <property type="entry name" value="SDR_fam"/>
</dbReference>
<keyword evidence="2" id="KW-1185">Reference proteome</keyword>
<protein>
    <submittedName>
        <fullName evidence="1">Uncharacterized protein</fullName>
    </submittedName>
</protein>
<evidence type="ECO:0000313" key="1">
    <source>
        <dbReference type="EnsemblMetazoa" id="XP_038079164.1"/>
    </source>
</evidence>
<dbReference type="RefSeq" id="XP_038079162.1">
    <property type="nucleotide sequence ID" value="XM_038223234.1"/>
</dbReference>
<dbReference type="Gene3D" id="3.40.50.720">
    <property type="entry name" value="NAD(P)-binding Rossmann-like Domain"/>
    <property type="match status" value="1"/>
</dbReference>
<dbReference type="EnsemblMetazoa" id="XM_038223234.1">
    <property type="protein sequence ID" value="XP_038079162.1"/>
    <property type="gene ID" value="LOC119746343"/>
</dbReference>